<comment type="caution">
    <text evidence="4">The sequence shown here is derived from an EMBL/GenBank/DDBJ whole genome shotgun (WGS) entry which is preliminary data.</text>
</comment>
<keyword evidence="2" id="KW-0067">ATP-binding</keyword>
<dbReference type="Pfam" id="PF00004">
    <property type="entry name" value="AAA"/>
    <property type="match status" value="1"/>
</dbReference>
<dbReference type="InterPro" id="IPR003593">
    <property type="entry name" value="AAA+_ATPase"/>
</dbReference>
<dbReference type="GO" id="GO:0005524">
    <property type="term" value="F:ATP binding"/>
    <property type="evidence" value="ECO:0007669"/>
    <property type="project" value="UniProtKB-KW"/>
</dbReference>
<protein>
    <recommendedName>
        <fullName evidence="3">AAA+ ATPase domain-containing protein</fullName>
    </recommendedName>
</protein>
<sequence>MIRSALKELEEKFLSKSVHAFLLHLNVSDTFLRENFKLPFMSLEEVLRRESVLSGAYFAVSFSLATGITFLDDPDRKKEAEFIKLLLILEGEEADKRFRAGRRSFAYTIDLLVRMLKLKLSGVAEHLDDKRVKRSQFLMAAIFKYSESKSSPTFDCDNSRLAYDGFLDMAQDPEVERSGNLLIILTDSADLVSPAFRRETNGIVPIKISLPDADERTRIFGHLQKDYPGVLINVSPESFASNSSGMSCKTIVNLARIRSHRKQALTVEEIFEEKKKFIENESGKLIDVEKSPWGLNVIGSLHEHKEYGLEVARNMKNKLYAAVPNGILLLGAQGTGKTVFVQAMSYEIGIPMLVMKNTRDMWVGISERNLEFTLEMILTMAPVVVFIDEIDQVFVRRGSYVGDTGVTQRMQARLFRFMSDTDLRGKVLWMAASNLPQNLDPALLREGRFDDKIIFFPQDSHERADIVRALLEKERIRAERIGTKLEMSSDIDSEFIRKFARMAHAHVETISETKIVRRCNFESDHELDERESDNELYYTGAQLETIISRAIRIAWAQRAKLSSSHLLHVLQEDYIPSLDMLTHEELTKSALMYTNSQRFIPKKGRWAKLAKSVGIKSSPEIQNFQRTEIEFSE</sequence>
<dbReference type="SMART" id="SM00382">
    <property type="entry name" value="AAA"/>
    <property type="match status" value="1"/>
</dbReference>
<accession>A0A1F8F7Q2</accession>
<evidence type="ECO:0000256" key="1">
    <source>
        <dbReference type="ARBA" id="ARBA00022741"/>
    </source>
</evidence>
<dbReference type="PANTHER" id="PTHR23077:SF171">
    <property type="entry name" value="NUCLEAR VALOSIN-CONTAINING PROTEIN-LIKE"/>
    <property type="match status" value="1"/>
</dbReference>
<feature type="domain" description="AAA+ ATPase" evidence="3">
    <location>
        <begin position="323"/>
        <end position="459"/>
    </location>
</feature>
<proteinExistence type="predicted"/>
<dbReference type="AlphaFoldDB" id="A0A1F8F7Q2"/>
<dbReference type="InterPro" id="IPR003959">
    <property type="entry name" value="ATPase_AAA_core"/>
</dbReference>
<dbReference type="SUPFAM" id="SSF52540">
    <property type="entry name" value="P-loop containing nucleoside triphosphate hydrolases"/>
    <property type="match status" value="1"/>
</dbReference>
<dbReference type="PANTHER" id="PTHR23077">
    <property type="entry name" value="AAA-FAMILY ATPASE"/>
    <property type="match status" value="1"/>
</dbReference>
<dbReference type="EMBL" id="MGJP01000065">
    <property type="protein sequence ID" value="OGN08276.1"/>
    <property type="molecule type" value="Genomic_DNA"/>
</dbReference>
<name>A0A1F8F7Q2_9BACT</name>
<dbReference type="InterPro" id="IPR027417">
    <property type="entry name" value="P-loop_NTPase"/>
</dbReference>
<evidence type="ECO:0000313" key="4">
    <source>
        <dbReference type="EMBL" id="OGN08276.1"/>
    </source>
</evidence>
<organism evidence="4 5">
    <name type="scientific">Candidatus Yanofskybacteria bacterium RIFCSPHIGHO2_02_FULL_41_11</name>
    <dbReference type="NCBI Taxonomy" id="1802675"/>
    <lineage>
        <taxon>Bacteria</taxon>
        <taxon>Candidatus Yanofskyibacteriota</taxon>
    </lineage>
</organism>
<reference evidence="4 5" key="1">
    <citation type="journal article" date="2016" name="Nat. Commun.">
        <title>Thousands of microbial genomes shed light on interconnected biogeochemical processes in an aquifer system.</title>
        <authorList>
            <person name="Anantharaman K."/>
            <person name="Brown C.T."/>
            <person name="Hug L.A."/>
            <person name="Sharon I."/>
            <person name="Castelle C.J."/>
            <person name="Probst A.J."/>
            <person name="Thomas B.C."/>
            <person name="Singh A."/>
            <person name="Wilkins M.J."/>
            <person name="Karaoz U."/>
            <person name="Brodie E.L."/>
            <person name="Williams K.H."/>
            <person name="Hubbard S.S."/>
            <person name="Banfield J.F."/>
        </authorList>
    </citation>
    <scope>NUCLEOTIDE SEQUENCE [LARGE SCALE GENOMIC DNA]</scope>
</reference>
<dbReference type="InterPro" id="IPR050168">
    <property type="entry name" value="AAA_ATPase_domain"/>
</dbReference>
<keyword evidence="1" id="KW-0547">Nucleotide-binding</keyword>
<dbReference type="CDD" id="cd19481">
    <property type="entry name" value="RecA-like_protease"/>
    <property type="match status" value="1"/>
</dbReference>
<dbReference type="Gene3D" id="3.40.50.300">
    <property type="entry name" value="P-loop containing nucleotide triphosphate hydrolases"/>
    <property type="match status" value="1"/>
</dbReference>
<evidence type="ECO:0000256" key="2">
    <source>
        <dbReference type="ARBA" id="ARBA00022840"/>
    </source>
</evidence>
<gene>
    <name evidence="4" type="ORF">A3J46_06710</name>
</gene>
<dbReference type="GO" id="GO:0016887">
    <property type="term" value="F:ATP hydrolysis activity"/>
    <property type="evidence" value="ECO:0007669"/>
    <property type="project" value="InterPro"/>
</dbReference>
<evidence type="ECO:0000259" key="3">
    <source>
        <dbReference type="SMART" id="SM00382"/>
    </source>
</evidence>
<evidence type="ECO:0000313" key="5">
    <source>
        <dbReference type="Proteomes" id="UP000177167"/>
    </source>
</evidence>
<dbReference type="Proteomes" id="UP000177167">
    <property type="component" value="Unassembled WGS sequence"/>
</dbReference>